<proteinExistence type="predicted"/>
<keyword evidence="2" id="KW-1185">Reference proteome</keyword>
<dbReference type="EMBL" id="RJUF01000006">
    <property type="protein sequence ID" value="MCP9762133.1"/>
    <property type="molecule type" value="Genomic_DNA"/>
</dbReference>
<sequence>MSFEYFIDAKRSAQFTFGFGNKAIFKKEEYNVVYMARLEYRKFSKPFSSKKNGRNYWATELMYKHVEEPFSPVTAPTDILGYTQPPYFTKFFVNVLASHIKIGREYIDMQYFPAFDIFLGLGVRAYHNYIGYTPPGYSRGFDGSMFGRTSGTGVFPSAVVGVGIGIGKWKRK</sequence>
<evidence type="ECO:0000313" key="2">
    <source>
        <dbReference type="Proteomes" id="UP001204144"/>
    </source>
</evidence>
<dbReference type="Proteomes" id="UP001204144">
    <property type="component" value="Unassembled WGS sequence"/>
</dbReference>
<comment type="caution">
    <text evidence="1">The sequence shown here is derived from an EMBL/GenBank/DDBJ whole genome shotgun (WGS) entry which is preliminary data.</text>
</comment>
<accession>A0AAE3GZI1</accession>
<protein>
    <submittedName>
        <fullName evidence="1">Uncharacterized protein</fullName>
    </submittedName>
</protein>
<organism evidence="1 2">
    <name type="scientific">Lacihabitans soyangensis</name>
    <dbReference type="NCBI Taxonomy" id="869394"/>
    <lineage>
        <taxon>Bacteria</taxon>
        <taxon>Pseudomonadati</taxon>
        <taxon>Bacteroidota</taxon>
        <taxon>Cytophagia</taxon>
        <taxon>Cytophagales</taxon>
        <taxon>Leadbetterellaceae</taxon>
        <taxon>Lacihabitans</taxon>
    </lineage>
</organism>
<evidence type="ECO:0000313" key="1">
    <source>
        <dbReference type="EMBL" id="MCP9762133.1"/>
    </source>
</evidence>
<reference evidence="1 2" key="1">
    <citation type="submission" date="2018-11" db="EMBL/GenBank/DDBJ databases">
        <title>Novel bacteria species description.</title>
        <authorList>
            <person name="Han J.-H."/>
        </authorList>
    </citation>
    <scope>NUCLEOTIDE SEQUENCE [LARGE SCALE GENOMIC DNA]</scope>
    <source>
        <strain evidence="1 2">KCTC23259</strain>
    </source>
</reference>
<gene>
    <name evidence="1" type="ORF">EGI31_04140</name>
</gene>
<dbReference type="AlphaFoldDB" id="A0AAE3GZI1"/>
<name>A0AAE3GZI1_9BACT</name>